<keyword evidence="10" id="KW-1185">Reference proteome</keyword>
<comment type="similarity">
    <text evidence="2 5">Belongs to the RecX family.</text>
</comment>
<dbReference type="Proteomes" id="UP000515860">
    <property type="component" value="Chromosome"/>
</dbReference>
<sequence length="158" mass="18269">MDREESREKEAIRKAMRLLVSRDRSEQELRDRLAREGYDPESAEAAIEYVKSYGYVNDRRYAENYVMSAGSRKSRAALRSFLQDKGIAGEEIENALEELPGDETELIGQLLVKKAGQPHKMEEKELRRALGYLARKGFSSGDIWKVIREYQEGFNFLN</sequence>
<dbReference type="InterPro" id="IPR053925">
    <property type="entry name" value="RecX_HTH_3rd"/>
</dbReference>
<feature type="domain" description="RecX second three-helical" evidence="6">
    <location>
        <begin position="57"/>
        <end position="96"/>
    </location>
</feature>
<dbReference type="PANTHER" id="PTHR33602:SF1">
    <property type="entry name" value="REGULATORY PROTEIN RECX FAMILY PROTEIN"/>
    <property type="match status" value="1"/>
</dbReference>
<gene>
    <name evidence="5" type="primary">recX</name>
    <name evidence="9" type="ORF">H9Q79_00185</name>
</gene>
<evidence type="ECO:0000256" key="4">
    <source>
        <dbReference type="ARBA" id="ARBA00022490"/>
    </source>
</evidence>
<evidence type="ECO:0000259" key="7">
    <source>
        <dbReference type="Pfam" id="PF21981"/>
    </source>
</evidence>
<evidence type="ECO:0000256" key="5">
    <source>
        <dbReference type="HAMAP-Rule" id="MF_01114"/>
    </source>
</evidence>
<organism evidence="9 10">
    <name type="scientific">Wansuia hejianensis</name>
    <dbReference type="NCBI Taxonomy" id="2763667"/>
    <lineage>
        <taxon>Bacteria</taxon>
        <taxon>Bacillati</taxon>
        <taxon>Bacillota</taxon>
        <taxon>Clostridia</taxon>
        <taxon>Lachnospirales</taxon>
        <taxon>Lachnospiraceae</taxon>
        <taxon>Wansuia</taxon>
    </lineage>
</organism>
<dbReference type="InterPro" id="IPR003783">
    <property type="entry name" value="Regulatory_RecX"/>
</dbReference>
<dbReference type="Pfam" id="PF21982">
    <property type="entry name" value="RecX_HTH1"/>
    <property type="match status" value="1"/>
</dbReference>
<dbReference type="RefSeq" id="WP_118645686.1">
    <property type="nucleotide sequence ID" value="NZ_CP060635.1"/>
</dbReference>
<dbReference type="AlphaFoldDB" id="A0A7G9GD97"/>
<evidence type="ECO:0000256" key="1">
    <source>
        <dbReference type="ARBA" id="ARBA00004496"/>
    </source>
</evidence>
<dbReference type="InterPro" id="IPR036388">
    <property type="entry name" value="WH-like_DNA-bd_sf"/>
</dbReference>
<evidence type="ECO:0000259" key="8">
    <source>
        <dbReference type="Pfam" id="PF21982"/>
    </source>
</evidence>
<evidence type="ECO:0000256" key="2">
    <source>
        <dbReference type="ARBA" id="ARBA00009695"/>
    </source>
</evidence>
<dbReference type="PANTHER" id="PTHR33602">
    <property type="entry name" value="REGULATORY PROTEIN RECX FAMILY PROTEIN"/>
    <property type="match status" value="1"/>
</dbReference>
<dbReference type="Gene3D" id="1.10.10.10">
    <property type="entry name" value="Winged helix-like DNA-binding domain superfamily/Winged helix DNA-binding domain"/>
    <property type="match status" value="3"/>
</dbReference>
<reference evidence="9 10" key="1">
    <citation type="submission" date="2020-08" db="EMBL/GenBank/DDBJ databases">
        <authorList>
            <person name="Liu C."/>
            <person name="Sun Q."/>
        </authorList>
    </citation>
    <scope>NUCLEOTIDE SEQUENCE [LARGE SCALE GENOMIC DNA]</scope>
    <source>
        <strain evidence="9 10">NSJ-29</strain>
    </source>
</reference>
<dbReference type="GO" id="GO:0005737">
    <property type="term" value="C:cytoplasm"/>
    <property type="evidence" value="ECO:0007669"/>
    <property type="project" value="UniProtKB-SubCell"/>
</dbReference>
<feature type="domain" description="RecX first three-helical" evidence="8">
    <location>
        <begin position="11"/>
        <end position="49"/>
    </location>
</feature>
<evidence type="ECO:0000256" key="3">
    <source>
        <dbReference type="ARBA" id="ARBA00018111"/>
    </source>
</evidence>
<dbReference type="Pfam" id="PF02631">
    <property type="entry name" value="RecX_HTH2"/>
    <property type="match status" value="1"/>
</dbReference>
<dbReference type="KEGG" id="whj:H9Q79_00185"/>
<dbReference type="Pfam" id="PF21981">
    <property type="entry name" value="RecX_HTH3"/>
    <property type="match status" value="1"/>
</dbReference>
<name>A0A7G9GD97_9FIRM</name>
<feature type="domain" description="RecX third three-helical" evidence="7">
    <location>
        <begin position="103"/>
        <end position="147"/>
    </location>
</feature>
<proteinExistence type="inferred from homology"/>
<comment type="function">
    <text evidence="5">Modulates RecA activity.</text>
</comment>
<comment type="subcellular location">
    <subcellularLocation>
        <location evidence="1 5">Cytoplasm</location>
    </subcellularLocation>
</comment>
<evidence type="ECO:0000259" key="6">
    <source>
        <dbReference type="Pfam" id="PF02631"/>
    </source>
</evidence>
<dbReference type="HAMAP" id="MF_01114">
    <property type="entry name" value="RecX"/>
    <property type="match status" value="1"/>
</dbReference>
<dbReference type="EMBL" id="CP060635">
    <property type="protein sequence ID" value="QNM08779.1"/>
    <property type="molecule type" value="Genomic_DNA"/>
</dbReference>
<evidence type="ECO:0000313" key="10">
    <source>
        <dbReference type="Proteomes" id="UP000515860"/>
    </source>
</evidence>
<evidence type="ECO:0000313" key="9">
    <source>
        <dbReference type="EMBL" id="QNM08779.1"/>
    </source>
</evidence>
<dbReference type="InterPro" id="IPR053924">
    <property type="entry name" value="RecX_HTH_2nd"/>
</dbReference>
<dbReference type="GO" id="GO:0006282">
    <property type="term" value="P:regulation of DNA repair"/>
    <property type="evidence" value="ECO:0007669"/>
    <property type="project" value="UniProtKB-UniRule"/>
</dbReference>
<protein>
    <recommendedName>
        <fullName evidence="3 5">Regulatory protein RecX</fullName>
    </recommendedName>
</protein>
<accession>A0A7G9GD97</accession>
<keyword evidence="4 5" id="KW-0963">Cytoplasm</keyword>
<dbReference type="InterPro" id="IPR053926">
    <property type="entry name" value="RecX_HTH_1st"/>
</dbReference>